<proteinExistence type="predicted"/>
<accession>A0ABM6D994</accession>
<dbReference type="RefSeq" id="WP_065537257.1">
    <property type="nucleotide sequence ID" value="NZ_CP016534.2"/>
</dbReference>
<keyword evidence="2" id="KW-1185">Reference proteome</keyword>
<dbReference type="Proteomes" id="UP000092661">
    <property type="component" value="Chromosome"/>
</dbReference>
<name>A0ABM6D994_9BACL</name>
<reference evidence="1" key="1">
    <citation type="submission" date="2016-10" db="EMBL/GenBank/DDBJ databases">
        <authorList>
            <person name="See-Too W.S."/>
        </authorList>
    </citation>
    <scope>NUCLEOTIDE SEQUENCE</scope>
    <source>
        <strain evidence="1">DSM 14505</strain>
    </source>
</reference>
<evidence type="ECO:0000313" key="1">
    <source>
        <dbReference type="EMBL" id="ANU11972.1"/>
    </source>
</evidence>
<gene>
    <name evidence="1" type="ORF">BBH88_17785</name>
</gene>
<evidence type="ECO:0008006" key="3">
    <source>
        <dbReference type="Google" id="ProtNLM"/>
    </source>
</evidence>
<evidence type="ECO:0000313" key="2">
    <source>
        <dbReference type="Proteomes" id="UP000092661"/>
    </source>
</evidence>
<organism evidence="1 2">
    <name type="scientific">Planococcus antarcticus DSM 14505</name>
    <dbReference type="NCBI Taxonomy" id="1185653"/>
    <lineage>
        <taxon>Bacteria</taxon>
        <taxon>Bacillati</taxon>
        <taxon>Bacillota</taxon>
        <taxon>Bacilli</taxon>
        <taxon>Bacillales</taxon>
        <taxon>Caryophanaceae</taxon>
        <taxon>Planococcus</taxon>
    </lineage>
</organism>
<protein>
    <recommendedName>
        <fullName evidence="3">Transposase</fullName>
    </recommendedName>
</protein>
<sequence>MYNQNRSELFLSLGRDLTAHFLRNIQLYLLQKWGDARKEFERIPGFTTQGRKSNIGYPKKARDYGADYAIVNPLSRKPVTK</sequence>
<dbReference type="EMBL" id="CP016534">
    <property type="protein sequence ID" value="ANU11972.1"/>
    <property type="molecule type" value="Genomic_DNA"/>
</dbReference>